<dbReference type="PANTHER" id="PTHR46390:SF1">
    <property type="entry name" value="MANNOSE-1-PHOSPHATE GUANYLYLTRANSFERASE"/>
    <property type="match status" value="1"/>
</dbReference>
<dbReference type="InterPro" id="IPR005835">
    <property type="entry name" value="NTP_transferase_dom"/>
</dbReference>
<dbReference type="InterPro" id="IPR054566">
    <property type="entry name" value="ManC/GMP-like_b-helix"/>
</dbReference>
<dbReference type="GO" id="GO:0009298">
    <property type="term" value="P:GDP-mannose biosynthetic process"/>
    <property type="evidence" value="ECO:0007669"/>
    <property type="project" value="TreeGrafter"/>
</dbReference>
<dbReference type="GO" id="GO:0004475">
    <property type="term" value="F:mannose-1-phosphate guanylyltransferase (GTP) activity"/>
    <property type="evidence" value="ECO:0007669"/>
    <property type="project" value="InterPro"/>
</dbReference>
<dbReference type="Proteomes" id="UP001195483">
    <property type="component" value="Unassembled WGS sequence"/>
</dbReference>
<evidence type="ECO:0000313" key="3">
    <source>
        <dbReference type="EMBL" id="KAK3603992.1"/>
    </source>
</evidence>
<reference evidence="3" key="1">
    <citation type="journal article" date="2021" name="Genome Biol. Evol.">
        <title>A High-Quality Reference Genome for a Parasitic Bivalve with Doubly Uniparental Inheritance (Bivalvia: Unionida).</title>
        <authorList>
            <person name="Smith C.H."/>
        </authorList>
    </citation>
    <scope>NUCLEOTIDE SEQUENCE</scope>
    <source>
        <strain evidence="3">CHS0354</strain>
    </source>
</reference>
<dbReference type="PANTHER" id="PTHR46390">
    <property type="entry name" value="MANNOSE-1-PHOSPHATE GUANYLYLTRANSFERASE"/>
    <property type="match status" value="1"/>
</dbReference>
<sequence>MHKIVPVLMSGGMGTRLWPISNRYTPKPFVRLPSGDRLIDLTYRRASVFEPDHIVTFTNRRYDKLTQEAATSASANSHAHFHLVLEDDVKNTAPVIITAAEYISRHIGSDALMLVMPADHLIEDTVAFGDCVRLAAEHAETGALMVFGLKPRYAETNYGYIRVSEKMKRPGIYPADGFKEKPSAETAAAYVKDGGYFWNMGIFCFRADAVIRSYQTHCPEMPAIASRAIDAETAMPSPHMSVMHLNRPAFAEFKEISVDYAIMEKDANVCMVKADFGWRDMGSWRMIREAESGKADKHGNISVGNNLLIDTQNTFVWGTCKPIAAIGLDNLTIAETPNAILISKNSESAEIKAAYEHFETPVLPDKTTSVCLMQHDKARVDSVQVLPGKEFLYKVPYGMSIEIRVLSGMLSVADQPHTEYRQRQSLYLHAQSEIKLCNYENSPLLLSITVVYTLRFRMVNMTGMFKRIRYAAVVLTVWICAAVPAYPQDYGKKTPYGFAQQLASEGDYYRTSEVLLPLLLKNPAQEKELKLFLESAYHLKDTGLTLLLLKKHPDMPPDLKDRILKTVALTELRKGEPEQAQIYLVQTSQPKNYAVAYNPEAMLDPDKVAFRSSVLPGLGLVYTGAYGKAAGVFLLNIISFGLAVHSYQRENYGAALLFGFFGYQFYRGGVNASRESAEQYNSHVRSQAEQQIALKLETELFKF</sequence>
<organism evidence="3 4">
    <name type="scientific">Potamilus streckersoni</name>
    <dbReference type="NCBI Taxonomy" id="2493646"/>
    <lineage>
        <taxon>Eukaryota</taxon>
        <taxon>Metazoa</taxon>
        <taxon>Spiralia</taxon>
        <taxon>Lophotrochozoa</taxon>
        <taxon>Mollusca</taxon>
        <taxon>Bivalvia</taxon>
        <taxon>Autobranchia</taxon>
        <taxon>Heteroconchia</taxon>
        <taxon>Palaeoheterodonta</taxon>
        <taxon>Unionida</taxon>
        <taxon>Unionoidea</taxon>
        <taxon>Unionidae</taxon>
        <taxon>Ambleminae</taxon>
        <taxon>Lampsilini</taxon>
        <taxon>Potamilus</taxon>
    </lineage>
</organism>
<dbReference type="InterPro" id="IPR051161">
    <property type="entry name" value="Mannose-6P_isomerase_type2"/>
</dbReference>
<evidence type="ECO:0008006" key="5">
    <source>
        <dbReference type="Google" id="ProtNLM"/>
    </source>
</evidence>
<keyword evidence="4" id="KW-1185">Reference proteome</keyword>
<gene>
    <name evidence="3" type="ORF">CHS0354_026788</name>
</gene>
<dbReference type="Pfam" id="PF22640">
    <property type="entry name" value="ManC_GMP_beta-helix"/>
    <property type="match status" value="1"/>
</dbReference>
<comment type="caution">
    <text evidence="3">The sequence shown here is derived from an EMBL/GenBank/DDBJ whole genome shotgun (WGS) entry which is preliminary data.</text>
</comment>
<reference evidence="3" key="2">
    <citation type="journal article" date="2021" name="Genome Biol. Evol.">
        <title>Developing a high-quality reference genome for a parasitic bivalve with doubly uniparental inheritance (Bivalvia: Unionida).</title>
        <authorList>
            <person name="Smith C.H."/>
        </authorList>
    </citation>
    <scope>NUCLEOTIDE SEQUENCE</scope>
    <source>
        <strain evidence="3">CHS0354</strain>
        <tissue evidence="3">Mantle</tissue>
    </source>
</reference>
<dbReference type="Gene3D" id="3.90.550.10">
    <property type="entry name" value="Spore Coat Polysaccharide Biosynthesis Protein SpsA, Chain A"/>
    <property type="match status" value="1"/>
</dbReference>
<dbReference type="SUPFAM" id="SSF159283">
    <property type="entry name" value="Guanosine diphospho-D-mannose pyrophosphorylase/mannose-6-phosphate isomerase linker domain"/>
    <property type="match status" value="1"/>
</dbReference>
<protein>
    <recommendedName>
        <fullName evidence="5">Mannose-1-phosphate guanylyltransferase</fullName>
    </recommendedName>
</protein>
<dbReference type="AlphaFoldDB" id="A0AAE0W861"/>
<dbReference type="SUPFAM" id="SSF53448">
    <property type="entry name" value="Nucleotide-diphospho-sugar transferases"/>
    <property type="match status" value="1"/>
</dbReference>
<reference evidence="3" key="3">
    <citation type="submission" date="2023-05" db="EMBL/GenBank/DDBJ databases">
        <authorList>
            <person name="Smith C.H."/>
        </authorList>
    </citation>
    <scope>NUCLEOTIDE SEQUENCE</scope>
    <source>
        <strain evidence="3">CHS0354</strain>
        <tissue evidence="3">Mantle</tissue>
    </source>
</reference>
<dbReference type="InterPro" id="IPR049577">
    <property type="entry name" value="GMPP_N"/>
</dbReference>
<name>A0AAE0W861_9BIVA</name>
<proteinExistence type="predicted"/>
<dbReference type="Pfam" id="PF00483">
    <property type="entry name" value="NTP_transferase"/>
    <property type="match status" value="1"/>
</dbReference>
<evidence type="ECO:0000313" key="4">
    <source>
        <dbReference type="Proteomes" id="UP001195483"/>
    </source>
</evidence>
<feature type="domain" description="MannoseP isomerase/GMP-like beta-helix" evidence="2">
    <location>
        <begin position="304"/>
        <end position="352"/>
    </location>
</feature>
<evidence type="ECO:0000259" key="1">
    <source>
        <dbReference type="Pfam" id="PF00483"/>
    </source>
</evidence>
<accession>A0AAE0W861</accession>
<dbReference type="CDD" id="cd02509">
    <property type="entry name" value="GDP-M1P_Guanylyltransferase"/>
    <property type="match status" value="1"/>
</dbReference>
<dbReference type="InterPro" id="IPR029044">
    <property type="entry name" value="Nucleotide-diphossugar_trans"/>
</dbReference>
<dbReference type="EMBL" id="JAEAOA010001598">
    <property type="protein sequence ID" value="KAK3603992.1"/>
    <property type="molecule type" value="Genomic_DNA"/>
</dbReference>
<evidence type="ECO:0000259" key="2">
    <source>
        <dbReference type="Pfam" id="PF22640"/>
    </source>
</evidence>
<feature type="domain" description="Nucleotidyl transferase" evidence="1">
    <location>
        <begin position="6"/>
        <end position="292"/>
    </location>
</feature>